<dbReference type="InterPro" id="IPR048279">
    <property type="entry name" value="MdtK-like"/>
</dbReference>
<evidence type="ECO:0000313" key="9">
    <source>
        <dbReference type="Proteomes" id="UP001055804"/>
    </source>
</evidence>
<comment type="caution">
    <text evidence="8">The sequence shown here is derived from an EMBL/GenBank/DDBJ whole genome shotgun (WGS) entry which is preliminary data.</text>
</comment>
<evidence type="ECO:0000313" key="8">
    <source>
        <dbReference type="EMBL" id="MCP1335062.1"/>
    </source>
</evidence>
<sequence length="460" mass="45489">MAGGEQKSAARRMRILDGAIGPTLARLAVPTVAGALIQITISVVEGAAIGQLGIDALAGSALVFPLYMLTAMLSAGAIGGAVSGAMARASGSGDARACADVARAAMVIALIGAGVMGGLLTVAGPSFFRLLGGSGAALDAAVAYGAVFFPGMLAVWLFNMTAGLLRGTGEMVVPMAGIAAVTAIHAGLAWPLIGWGGMGGAALAVLTAYGLGAAGLLAYVLTGRAGFRLTFRVPVPWGLVRRCLASGMLAGTQSLLTVSASLLVAAVAGRIGLEALAGYAIAARLELLMTPLIFGVGAALIAMVGGNAGAGRRARAVRIGWTGALIAAALVGTIGITVATVPDLWVPLFTREAAVTAVAEQALGIVGPAYGFFGLGLALYFASQGLGTLFWPVSGSVVRLAVIVAVLAVAHAMDALTTGVLFAAVAAGMVSYGLFNGAALRTGPWRAGTRGTGTATGDFP</sequence>
<evidence type="ECO:0000256" key="1">
    <source>
        <dbReference type="ARBA" id="ARBA00004429"/>
    </source>
</evidence>
<dbReference type="PANTHER" id="PTHR43549">
    <property type="entry name" value="MULTIDRUG RESISTANCE PROTEIN YPNP-RELATED"/>
    <property type="match status" value="1"/>
</dbReference>
<organism evidence="8 9">
    <name type="scientific">Futiania mangrovi</name>
    <dbReference type="NCBI Taxonomy" id="2959716"/>
    <lineage>
        <taxon>Bacteria</taxon>
        <taxon>Pseudomonadati</taxon>
        <taxon>Pseudomonadota</taxon>
        <taxon>Alphaproteobacteria</taxon>
        <taxon>Futianiales</taxon>
        <taxon>Futianiaceae</taxon>
        <taxon>Futiania</taxon>
    </lineage>
</organism>
<feature type="transmembrane region" description="Helical" evidence="7">
    <location>
        <begin position="389"/>
        <end position="413"/>
    </location>
</feature>
<keyword evidence="6 7" id="KW-0472">Membrane</keyword>
<feature type="transmembrane region" description="Helical" evidence="7">
    <location>
        <begin position="199"/>
        <end position="222"/>
    </location>
</feature>
<feature type="transmembrane region" description="Helical" evidence="7">
    <location>
        <begin position="243"/>
        <end position="268"/>
    </location>
</feature>
<dbReference type="GO" id="GO:0005886">
    <property type="term" value="C:plasma membrane"/>
    <property type="evidence" value="ECO:0007669"/>
    <property type="project" value="UniProtKB-SubCell"/>
</dbReference>
<keyword evidence="9" id="KW-1185">Reference proteome</keyword>
<feature type="transmembrane region" description="Helical" evidence="7">
    <location>
        <begin position="61"/>
        <end position="83"/>
    </location>
</feature>
<dbReference type="PANTHER" id="PTHR43549:SF3">
    <property type="entry name" value="MULTIDRUG RESISTANCE PROTEIN YPNP-RELATED"/>
    <property type="match status" value="1"/>
</dbReference>
<proteinExistence type="predicted"/>
<dbReference type="RefSeq" id="WP_269331020.1">
    <property type="nucleotide sequence ID" value="NZ_JAMZFT010000001.1"/>
</dbReference>
<feature type="transmembrane region" description="Helical" evidence="7">
    <location>
        <begin position="171"/>
        <end position="193"/>
    </location>
</feature>
<reference evidence="8" key="1">
    <citation type="submission" date="2022-06" db="EMBL/GenBank/DDBJ databases">
        <title>Isolation and Genomics of Futiania mangrovii gen. nov., sp. nov., a Rare and Metabolically-versatile member in the Class Alphaproteobacteria.</title>
        <authorList>
            <person name="Liu L."/>
            <person name="Huang W.-C."/>
            <person name="Pan J."/>
            <person name="Li J."/>
            <person name="Huang Y."/>
            <person name="Du H."/>
            <person name="Liu Y."/>
            <person name="Li M."/>
        </authorList>
    </citation>
    <scope>NUCLEOTIDE SEQUENCE</scope>
    <source>
        <strain evidence="8">FT118</strain>
    </source>
</reference>
<comment type="subcellular location">
    <subcellularLocation>
        <location evidence="1">Cell inner membrane</location>
        <topology evidence="1">Multi-pass membrane protein</topology>
    </subcellularLocation>
</comment>
<protein>
    <submittedName>
        <fullName evidence="8">MATE family efflux transporter</fullName>
    </submittedName>
</protein>
<feature type="transmembrane region" description="Helical" evidence="7">
    <location>
        <begin position="104"/>
        <end position="128"/>
    </location>
</feature>
<feature type="transmembrane region" description="Helical" evidence="7">
    <location>
        <begin position="140"/>
        <end position="159"/>
    </location>
</feature>
<evidence type="ECO:0000256" key="3">
    <source>
        <dbReference type="ARBA" id="ARBA00022475"/>
    </source>
</evidence>
<dbReference type="GO" id="GO:0015297">
    <property type="term" value="F:antiporter activity"/>
    <property type="evidence" value="ECO:0007669"/>
    <property type="project" value="InterPro"/>
</dbReference>
<dbReference type="AlphaFoldDB" id="A0A9J6PAJ5"/>
<dbReference type="Pfam" id="PF01554">
    <property type="entry name" value="MatE"/>
    <property type="match status" value="2"/>
</dbReference>
<keyword evidence="5 7" id="KW-1133">Transmembrane helix</keyword>
<dbReference type="InterPro" id="IPR052031">
    <property type="entry name" value="Membrane_Transporter-Flippase"/>
</dbReference>
<dbReference type="PIRSF" id="PIRSF006603">
    <property type="entry name" value="DinF"/>
    <property type="match status" value="1"/>
</dbReference>
<name>A0A9J6PAJ5_9PROT</name>
<evidence type="ECO:0000256" key="2">
    <source>
        <dbReference type="ARBA" id="ARBA00022448"/>
    </source>
</evidence>
<evidence type="ECO:0000256" key="5">
    <source>
        <dbReference type="ARBA" id="ARBA00022989"/>
    </source>
</evidence>
<accession>A0A9J6PAJ5</accession>
<evidence type="ECO:0000256" key="4">
    <source>
        <dbReference type="ARBA" id="ARBA00022692"/>
    </source>
</evidence>
<feature type="transmembrane region" description="Helical" evidence="7">
    <location>
        <begin position="288"/>
        <end position="307"/>
    </location>
</feature>
<dbReference type="InterPro" id="IPR002528">
    <property type="entry name" value="MATE_fam"/>
</dbReference>
<dbReference type="EMBL" id="JAMZFT010000001">
    <property type="protein sequence ID" value="MCP1335062.1"/>
    <property type="molecule type" value="Genomic_DNA"/>
</dbReference>
<keyword evidence="4 7" id="KW-0812">Transmembrane</keyword>
<feature type="transmembrane region" description="Helical" evidence="7">
    <location>
        <begin position="361"/>
        <end position="382"/>
    </location>
</feature>
<feature type="transmembrane region" description="Helical" evidence="7">
    <location>
        <begin position="20"/>
        <end position="41"/>
    </location>
</feature>
<gene>
    <name evidence="8" type="ORF">NJQ99_01420</name>
</gene>
<evidence type="ECO:0000256" key="6">
    <source>
        <dbReference type="ARBA" id="ARBA00023136"/>
    </source>
</evidence>
<feature type="transmembrane region" description="Helical" evidence="7">
    <location>
        <begin position="319"/>
        <end position="341"/>
    </location>
</feature>
<evidence type="ECO:0000256" key="7">
    <source>
        <dbReference type="SAM" id="Phobius"/>
    </source>
</evidence>
<feature type="transmembrane region" description="Helical" evidence="7">
    <location>
        <begin position="419"/>
        <end position="440"/>
    </location>
</feature>
<dbReference type="GO" id="GO:0042910">
    <property type="term" value="F:xenobiotic transmembrane transporter activity"/>
    <property type="evidence" value="ECO:0007669"/>
    <property type="project" value="InterPro"/>
</dbReference>
<keyword evidence="2" id="KW-0813">Transport</keyword>
<dbReference type="Proteomes" id="UP001055804">
    <property type="component" value="Unassembled WGS sequence"/>
</dbReference>
<keyword evidence="3" id="KW-1003">Cell membrane</keyword>